<evidence type="ECO:0000313" key="3">
    <source>
        <dbReference type="Proteomes" id="UP000256941"/>
    </source>
</evidence>
<dbReference type="Pfam" id="PF12951">
    <property type="entry name" value="PATR"/>
    <property type="match status" value="1"/>
</dbReference>
<dbReference type="Gene3D" id="2.160.20.20">
    <property type="match status" value="1"/>
</dbReference>
<reference evidence="2 3" key="1">
    <citation type="submission" date="2018-08" db="EMBL/GenBank/DDBJ databases">
        <title>Genomic Encyclopedia of Archaeal and Bacterial Type Strains, Phase II (KMG-II): from individual species to whole genera.</title>
        <authorList>
            <person name="Goeker M."/>
        </authorList>
    </citation>
    <scope>NUCLEOTIDE SEQUENCE [LARGE SCALE GENOMIC DNA]</scope>
    <source>
        <strain evidence="2 3">DSM 17099</strain>
    </source>
</reference>
<dbReference type="NCBIfam" id="TIGR02601">
    <property type="entry name" value="autotrns_rpt"/>
    <property type="match status" value="1"/>
</dbReference>
<dbReference type="SUPFAM" id="SSF51126">
    <property type="entry name" value="Pectin lyase-like"/>
    <property type="match status" value="1"/>
</dbReference>
<name>A0A3D9XKH8_PARVE</name>
<evidence type="ECO:0000256" key="1">
    <source>
        <dbReference type="ARBA" id="ARBA00022729"/>
    </source>
</evidence>
<keyword evidence="1" id="KW-0732">Signal</keyword>
<protein>
    <submittedName>
        <fullName evidence="2">Autotransporter-associated beta strand protein</fullName>
    </submittedName>
</protein>
<sequence length="227" mass="21554">MGDGSNGHGRAYASRGSLRAGAAGSFATLGAHAVDAGASLDLDGFDQTIGSLSGAGDVTLGQGTLTTGGDGSDTGFGGTISGTGGLVKEGGGTLILSGTNTHSGDILVAGGVLQLGSGSIGTLMIADDLELGTGSVLGFDLGASGPASGGGTSDHVAVGGQLTLDGVLRLSNAGGAGLGYYRLLSYGGLTDHGLGIATTPALGTSTYEIVTGGGHVDLVVGTAAMRR</sequence>
<dbReference type="Proteomes" id="UP000256941">
    <property type="component" value="Unassembled WGS sequence"/>
</dbReference>
<dbReference type="EMBL" id="QTUJ01000003">
    <property type="protein sequence ID" value="REF68642.1"/>
    <property type="molecule type" value="Genomic_DNA"/>
</dbReference>
<dbReference type="InterPro" id="IPR011050">
    <property type="entry name" value="Pectin_lyase_fold/virulence"/>
</dbReference>
<comment type="caution">
    <text evidence="2">The sequence shown here is derived from an EMBL/GenBank/DDBJ whole genome shotgun (WGS) entry which is preliminary data.</text>
</comment>
<dbReference type="AlphaFoldDB" id="A0A3D9XKH8"/>
<evidence type="ECO:0000313" key="2">
    <source>
        <dbReference type="EMBL" id="REF68642.1"/>
    </source>
</evidence>
<dbReference type="InterPro" id="IPR012332">
    <property type="entry name" value="Autotransporter_pectin_lyase_C"/>
</dbReference>
<dbReference type="RefSeq" id="WP_116222618.1">
    <property type="nucleotide sequence ID" value="NZ_CP038197.1"/>
</dbReference>
<accession>A0A3D9XKH8</accession>
<proteinExistence type="predicted"/>
<organism evidence="2 3">
    <name type="scientific">Paracoccus versutus</name>
    <name type="common">Thiobacillus versutus</name>
    <dbReference type="NCBI Taxonomy" id="34007"/>
    <lineage>
        <taxon>Bacteria</taxon>
        <taxon>Pseudomonadati</taxon>
        <taxon>Pseudomonadota</taxon>
        <taxon>Alphaproteobacteria</taxon>
        <taxon>Rhodobacterales</taxon>
        <taxon>Paracoccaceae</taxon>
        <taxon>Paracoccus</taxon>
    </lineage>
</organism>
<gene>
    <name evidence="2" type="ORF">BDD41_3709</name>
</gene>
<dbReference type="InterPro" id="IPR013425">
    <property type="entry name" value="Autotrns_rpt"/>
</dbReference>